<protein>
    <submittedName>
        <fullName evidence="3">TIGR01244 family phosphatase</fullName>
    </submittedName>
</protein>
<name>A0ABS7Y7Z4_9BURK</name>
<keyword evidence="1" id="KW-0732">Signal</keyword>
<gene>
    <name evidence="3" type="ORF">LE190_04165</name>
</gene>
<dbReference type="InterPro" id="IPR005939">
    <property type="entry name" value="BLH_phosphatase-like"/>
</dbReference>
<evidence type="ECO:0000259" key="2">
    <source>
        <dbReference type="Pfam" id="PF04273"/>
    </source>
</evidence>
<proteinExistence type="predicted"/>
<organism evidence="3 4">
    <name type="scientific">Massilia hydrophila</name>
    <dbReference type="NCBI Taxonomy" id="3044279"/>
    <lineage>
        <taxon>Bacteria</taxon>
        <taxon>Pseudomonadati</taxon>
        <taxon>Pseudomonadota</taxon>
        <taxon>Betaproteobacteria</taxon>
        <taxon>Burkholderiales</taxon>
        <taxon>Oxalobacteraceae</taxon>
        <taxon>Telluria group</taxon>
        <taxon>Massilia</taxon>
    </lineage>
</organism>
<comment type="caution">
    <text evidence="3">The sequence shown here is derived from an EMBL/GenBank/DDBJ whole genome shotgun (WGS) entry which is preliminary data.</text>
</comment>
<reference evidence="3 4" key="1">
    <citation type="submission" date="2021-07" db="EMBL/GenBank/DDBJ databases">
        <title>Characterization of Violacein-producing bacteria and related species.</title>
        <authorList>
            <person name="Wilson H.S."/>
            <person name="De Leon M.E."/>
        </authorList>
    </citation>
    <scope>NUCLEOTIDE SEQUENCE [LARGE SCALE GENOMIC DNA]</scope>
    <source>
        <strain evidence="3 4">HSC-2F05</strain>
    </source>
</reference>
<evidence type="ECO:0000313" key="4">
    <source>
        <dbReference type="Proteomes" id="UP001198602"/>
    </source>
</evidence>
<dbReference type="Gene3D" id="3.90.190.10">
    <property type="entry name" value="Protein tyrosine phosphatase superfamily"/>
    <property type="match status" value="1"/>
</dbReference>
<dbReference type="SUPFAM" id="SSF52799">
    <property type="entry name" value="(Phosphotyrosine protein) phosphatases II"/>
    <property type="match status" value="1"/>
</dbReference>
<keyword evidence="4" id="KW-1185">Reference proteome</keyword>
<dbReference type="Proteomes" id="UP001198602">
    <property type="component" value="Unassembled WGS sequence"/>
</dbReference>
<dbReference type="InterPro" id="IPR029021">
    <property type="entry name" value="Prot-tyrosine_phosphatase-like"/>
</dbReference>
<dbReference type="NCBIfam" id="TIGR01244">
    <property type="entry name" value="TIGR01244 family sulfur transferase"/>
    <property type="match status" value="1"/>
</dbReference>
<dbReference type="Pfam" id="PF04273">
    <property type="entry name" value="BLH_phosphatase"/>
    <property type="match status" value="1"/>
</dbReference>
<feature type="domain" description="Beta-lactamase hydrolase-like protein phosphatase-like" evidence="2">
    <location>
        <begin position="42"/>
        <end position="145"/>
    </location>
</feature>
<feature type="signal peptide" evidence="1">
    <location>
        <begin position="1"/>
        <end position="23"/>
    </location>
</feature>
<dbReference type="RefSeq" id="WP_225237516.1">
    <property type="nucleotide sequence ID" value="NZ_JAHYBX010000001.1"/>
</dbReference>
<feature type="chain" id="PRO_5045561014" evidence="1">
    <location>
        <begin position="24"/>
        <end position="186"/>
    </location>
</feature>
<evidence type="ECO:0000313" key="3">
    <source>
        <dbReference type="EMBL" id="MCA1855127.1"/>
    </source>
</evidence>
<evidence type="ECO:0000256" key="1">
    <source>
        <dbReference type="SAM" id="SignalP"/>
    </source>
</evidence>
<dbReference type="EMBL" id="JAHYBX010000001">
    <property type="protein sequence ID" value="MCA1855127.1"/>
    <property type="molecule type" value="Genomic_DNA"/>
</dbReference>
<accession>A0ABS7Y7Z4</accession>
<sequence length="186" mass="18556">MKFSFITFLFAGSLLGASVPAAAAPAAPAAPAAAESVRSAEIAPGIAVAGQLREADLAGLKAQGYTAIIALRPDGEGPDQPSSGTMAAAAAAQGLGFRYIPVRPGAIPDEAVERLGAALAASPGKLMIYCRSGSRAARTWGLAEASRPGGRDASAILAAIRAAGQSGEDLHDALAQRIASRPAPSR</sequence>